<feature type="region of interest" description="Disordered" evidence="2">
    <location>
        <begin position="67"/>
        <end position="102"/>
    </location>
</feature>
<feature type="non-terminal residue" evidence="3">
    <location>
        <position position="634"/>
    </location>
</feature>
<gene>
    <name evidence="3" type="ORF">TeGR_g4587</name>
</gene>
<evidence type="ECO:0000256" key="1">
    <source>
        <dbReference type="SAM" id="Coils"/>
    </source>
</evidence>
<feature type="coiled-coil region" evidence="1">
    <location>
        <begin position="325"/>
        <end position="379"/>
    </location>
</feature>
<keyword evidence="1" id="KW-0175">Coiled coil</keyword>
<accession>A0ABQ6MEP1</accession>
<keyword evidence="4" id="KW-1185">Reference proteome</keyword>
<proteinExistence type="predicted"/>
<reference evidence="3 4" key="1">
    <citation type="journal article" date="2023" name="Commun. Biol.">
        <title>Genome analysis of Parmales, the sister group of diatoms, reveals the evolutionary specialization of diatoms from phago-mixotrophs to photoautotrophs.</title>
        <authorList>
            <person name="Ban H."/>
            <person name="Sato S."/>
            <person name="Yoshikawa S."/>
            <person name="Yamada K."/>
            <person name="Nakamura Y."/>
            <person name="Ichinomiya M."/>
            <person name="Sato N."/>
            <person name="Blanc-Mathieu R."/>
            <person name="Endo H."/>
            <person name="Kuwata A."/>
            <person name="Ogata H."/>
        </authorList>
    </citation>
    <scope>NUCLEOTIDE SEQUENCE [LARGE SCALE GENOMIC DNA]</scope>
</reference>
<evidence type="ECO:0000313" key="4">
    <source>
        <dbReference type="Proteomes" id="UP001165060"/>
    </source>
</evidence>
<evidence type="ECO:0000313" key="3">
    <source>
        <dbReference type="EMBL" id="GMI24715.1"/>
    </source>
</evidence>
<dbReference type="Proteomes" id="UP001165060">
    <property type="component" value="Unassembled WGS sequence"/>
</dbReference>
<feature type="compositionally biased region" description="Basic and acidic residues" evidence="2">
    <location>
        <begin position="79"/>
        <end position="102"/>
    </location>
</feature>
<sequence length="634" mass="69029">MASSDPAYTLLRRLALHSRKSFQSEEDLERFFQTLYQSQDDFTAHEVAYRKADSDLLSVEAELAAAEESGGGAATRSKKKDDDAGLKKTDAERRKTEAETSRKESLATREVCFFADGHLYEGAVVALVLETGGEVAPCAFPRAVDKGGKASWPQGHSAKECWTVPLEHLVGVFAASTSAGARRWARRLNPASGNVLLLPVEALEAMEEVLNIDWGVEVRTREEVAATLTPAKLADLPSDAEKWGQLVIRWLAGKSGPPLGLETQASLEMIGSAEPKNAPQMRAYAQFMETWASAGPPGPVAEGGAPSSLEAQMLALMTGMREDQRAQAEARMESREADKAQHEEKLAADKAMHGEKMAANQEKALKKTAEEELKMSTNKIPPFGQRRWSQLGGPWTVGDSRGEDRRPSAVFVACENALGDPDAESILRIVVEAMVHHSEEPSRIAEFGSRQVYLGGGYKLPEGLGQALTGGVHPFGTAMAENWDVRDFAVGKGDMTWIGLIDTLRRANLFVAAVVPDSELQWDTGARLNALLEFSARFVNGPLLDRLAASSFMNSLVSEANTLGRKFWREIGDFVAGRIPADSARSDAVMSANFLGGEMENAENRGHGSLVDSLRKWQGCESIDELRANREWKA</sequence>
<evidence type="ECO:0000256" key="2">
    <source>
        <dbReference type="SAM" id="MobiDB-lite"/>
    </source>
</evidence>
<comment type="caution">
    <text evidence="3">The sequence shown here is derived from an EMBL/GenBank/DDBJ whole genome shotgun (WGS) entry which is preliminary data.</text>
</comment>
<name>A0ABQ6MEP1_9STRA</name>
<organism evidence="3 4">
    <name type="scientific">Tetraparma gracilis</name>
    <dbReference type="NCBI Taxonomy" id="2962635"/>
    <lineage>
        <taxon>Eukaryota</taxon>
        <taxon>Sar</taxon>
        <taxon>Stramenopiles</taxon>
        <taxon>Ochrophyta</taxon>
        <taxon>Bolidophyceae</taxon>
        <taxon>Parmales</taxon>
        <taxon>Triparmaceae</taxon>
        <taxon>Tetraparma</taxon>
    </lineage>
</organism>
<protein>
    <submittedName>
        <fullName evidence="3">Uncharacterized protein</fullName>
    </submittedName>
</protein>
<dbReference type="EMBL" id="BRYB01004039">
    <property type="protein sequence ID" value="GMI24715.1"/>
    <property type="molecule type" value="Genomic_DNA"/>
</dbReference>